<evidence type="ECO:0000313" key="8">
    <source>
        <dbReference type="EMBL" id="RMY37473.1"/>
    </source>
</evidence>
<gene>
    <name evidence="8" type="ORF">D0866_03253</name>
    <name evidence="7" type="ORF">D0867_10256</name>
    <name evidence="6" type="ORF">D0868_07987</name>
    <name evidence="5" type="ORF">D0869_10165</name>
</gene>
<sequence length="616" mass="69112">MEKIDCAVVGAGWYGLAAAKQIHCTQRTSSLTLLESEASIGGTWGDARLYPGLKSNNLLGTYEYPDFPMDTETFGVKTNEHIPGPVINTYLKAYADRFGITDLVRLQTKVFVADHQDDDRGGWILTLKHAEQQHEYKLYARRLVLATGRYSDPFLPHFAGQETFGGRIFHGKQFSSNRDTLETAKAVTVFGASKSAWDAVYAYATAGVKVDWIIRRRFNIDLLYPRVFGGLTDASARTWFLLDGAAVCDTSQAVDRDASNPCIWGDADGYSSIRSFLHGTAIGRGIVNTFWSILGNDVLTLMNFDAHPETAKLKPRMPPMFTGDSFSILNYDADFMELVKSDVIQIRTAEFDHLSPGKVHLSDGSEFESDVMLASTGWKHVPPSKFLPEGIEKELGLPHEPSQYAPPEDLANQHELIQQADVEILDRFPRLKDQPVWNKDYVPVTEAKGIDTNDSVTPHKQLTPYMLHRFIVPPSERFLRNRDIAITGMSGNFSNTITAHIQGLWISAFFQGRLAKDPAAAVGNEAAMHDLRYQTVLHNRWGRWRYPTDWGNKAPSFIFDAVPYLDLLQSDLGLSPHRKGGVVAEMWSPYMAKDYRTINEEWARRFGSEKVAIYGV</sequence>
<evidence type="ECO:0000313" key="5">
    <source>
        <dbReference type="EMBL" id="RMX77069.1"/>
    </source>
</evidence>
<dbReference type="GO" id="GO:0004499">
    <property type="term" value="F:N,N-dimethylaniline monooxygenase activity"/>
    <property type="evidence" value="ECO:0007669"/>
    <property type="project" value="InterPro"/>
</dbReference>
<dbReference type="EMBL" id="QWIK01000684">
    <property type="protein sequence ID" value="RMY02403.1"/>
    <property type="molecule type" value="Genomic_DNA"/>
</dbReference>
<comment type="caution">
    <text evidence="6">The sequence shown here is derived from an EMBL/GenBank/DDBJ whole genome shotgun (WGS) entry which is preliminary data.</text>
</comment>
<dbReference type="EMBL" id="QWIM01000234">
    <property type="protein sequence ID" value="RMY37473.1"/>
    <property type="molecule type" value="Genomic_DNA"/>
</dbReference>
<dbReference type="Proteomes" id="UP000271337">
    <property type="component" value="Unassembled WGS sequence"/>
</dbReference>
<evidence type="ECO:0000256" key="2">
    <source>
        <dbReference type="ARBA" id="ARBA00022630"/>
    </source>
</evidence>
<accession>A0A3M6YHG4</accession>
<evidence type="ECO:0000256" key="3">
    <source>
        <dbReference type="ARBA" id="ARBA00022827"/>
    </source>
</evidence>
<dbReference type="Proteomes" id="UP000276864">
    <property type="component" value="Unassembled WGS sequence"/>
</dbReference>
<evidence type="ECO:0000313" key="11">
    <source>
        <dbReference type="Proteomes" id="UP000281245"/>
    </source>
</evidence>
<dbReference type="EMBL" id="QWIJ01001010">
    <property type="protein sequence ID" value="RMX77069.1"/>
    <property type="molecule type" value="Genomic_DNA"/>
</dbReference>
<dbReference type="Proteomes" id="UP000281245">
    <property type="component" value="Unassembled WGS sequence"/>
</dbReference>
<proteinExistence type="inferred from homology"/>
<dbReference type="EMBL" id="QWIL01001320">
    <property type="protein sequence ID" value="RMY04725.1"/>
    <property type="molecule type" value="Genomic_DNA"/>
</dbReference>
<evidence type="ECO:0000313" key="10">
    <source>
        <dbReference type="Proteomes" id="UP000276864"/>
    </source>
</evidence>
<name>A0A3M6YHG4_HORWE</name>
<reference evidence="9 10" key="1">
    <citation type="journal article" date="2018" name="BMC Genomics">
        <title>Genomic evidence for intraspecific hybridization in a clonal and extremely halotolerant yeast.</title>
        <authorList>
            <person name="Gostincar C."/>
            <person name="Stajich J.E."/>
            <person name="Zupancic J."/>
            <person name="Zalar P."/>
            <person name="Gunde-Cimerman N."/>
        </authorList>
    </citation>
    <scope>NUCLEOTIDE SEQUENCE [LARGE SCALE GENOMIC DNA]</scope>
    <source>
        <strain evidence="8 10">EXF-6651</strain>
        <strain evidence="6 12">EXF-6654</strain>
        <strain evidence="5 11">EXF-6656</strain>
        <strain evidence="7 9">EXF-6669</strain>
    </source>
</reference>
<dbReference type="Gene3D" id="3.50.50.60">
    <property type="entry name" value="FAD/NAD(P)-binding domain"/>
    <property type="match status" value="1"/>
</dbReference>
<evidence type="ECO:0000313" key="7">
    <source>
        <dbReference type="EMBL" id="RMY04725.1"/>
    </source>
</evidence>
<dbReference type="InterPro" id="IPR036188">
    <property type="entry name" value="FAD/NAD-bd_sf"/>
</dbReference>
<dbReference type="Pfam" id="PF00743">
    <property type="entry name" value="FMO-like"/>
    <property type="match status" value="1"/>
</dbReference>
<dbReference type="SUPFAM" id="SSF51905">
    <property type="entry name" value="FAD/NAD(P)-binding domain"/>
    <property type="match status" value="1"/>
</dbReference>
<evidence type="ECO:0000256" key="1">
    <source>
        <dbReference type="ARBA" id="ARBA00009183"/>
    </source>
</evidence>
<comment type="similarity">
    <text evidence="1">Belongs to the FMO family.</text>
</comment>
<evidence type="ECO:0000256" key="4">
    <source>
        <dbReference type="ARBA" id="ARBA00023002"/>
    </source>
</evidence>
<organism evidence="6 12">
    <name type="scientific">Hortaea werneckii</name>
    <name type="common">Black yeast</name>
    <name type="synonym">Cladosporium werneckii</name>
    <dbReference type="NCBI Taxonomy" id="91943"/>
    <lineage>
        <taxon>Eukaryota</taxon>
        <taxon>Fungi</taxon>
        <taxon>Dikarya</taxon>
        <taxon>Ascomycota</taxon>
        <taxon>Pezizomycotina</taxon>
        <taxon>Dothideomycetes</taxon>
        <taxon>Dothideomycetidae</taxon>
        <taxon>Mycosphaerellales</taxon>
        <taxon>Teratosphaeriaceae</taxon>
        <taxon>Hortaea</taxon>
    </lineage>
</organism>
<evidence type="ECO:0008006" key="13">
    <source>
        <dbReference type="Google" id="ProtNLM"/>
    </source>
</evidence>
<dbReference type="OrthoDB" id="2915840at2759"/>
<keyword evidence="3" id="KW-0274">FAD</keyword>
<dbReference type="PANTHER" id="PTHR23023">
    <property type="entry name" value="DIMETHYLANILINE MONOOXYGENASE"/>
    <property type="match status" value="1"/>
</dbReference>
<dbReference type="Proteomes" id="UP000282582">
    <property type="component" value="Unassembled WGS sequence"/>
</dbReference>
<dbReference type="GO" id="GO:0050661">
    <property type="term" value="F:NADP binding"/>
    <property type="evidence" value="ECO:0007669"/>
    <property type="project" value="InterPro"/>
</dbReference>
<dbReference type="InterPro" id="IPR020946">
    <property type="entry name" value="Flavin_mOase-like"/>
</dbReference>
<dbReference type="InterPro" id="IPR050346">
    <property type="entry name" value="FMO-like"/>
</dbReference>
<keyword evidence="4" id="KW-0560">Oxidoreductase</keyword>
<evidence type="ECO:0000313" key="6">
    <source>
        <dbReference type="EMBL" id="RMY02403.1"/>
    </source>
</evidence>
<evidence type="ECO:0000313" key="12">
    <source>
        <dbReference type="Proteomes" id="UP000282582"/>
    </source>
</evidence>
<dbReference type="AlphaFoldDB" id="A0A3M6YHG4"/>
<evidence type="ECO:0000313" key="9">
    <source>
        <dbReference type="Proteomes" id="UP000271337"/>
    </source>
</evidence>
<keyword evidence="2" id="KW-0285">Flavoprotein</keyword>
<dbReference type="GO" id="GO:0050660">
    <property type="term" value="F:flavin adenine dinucleotide binding"/>
    <property type="evidence" value="ECO:0007669"/>
    <property type="project" value="InterPro"/>
</dbReference>
<protein>
    <recommendedName>
        <fullName evidence="13">L-ornithine N(5)-oxygenase</fullName>
    </recommendedName>
</protein>